<evidence type="ECO:0000313" key="3">
    <source>
        <dbReference type="EMBL" id="HIT40001.1"/>
    </source>
</evidence>
<dbReference type="AlphaFoldDB" id="A0A9D1KEA1"/>
<reference evidence="3" key="2">
    <citation type="journal article" date="2021" name="PeerJ">
        <title>Extensive microbial diversity within the chicken gut microbiome revealed by metagenomics and culture.</title>
        <authorList>
            <person name="Gilroy R."/>
            <person name="Ravi A."/>
            <person name="Getino M."/>
            <person name="Pursley I."/>
            <person name="Horton D.L."/>
            <person name="Alikhan N.F."/>
            <person name="Baker D."/>
            <person name="Gharbi K."/>
            <person name="Hall N."/>
            <person name="Watson M."/>
            <person name="Adriaenssens E.M."/>
            <person name="Foster-Nyarko E."/>
            <person name="Jarju S."/>
            <person name="Secka A."/>
            <person name="Antonio M."/>
            <person name="Oren A."/>
            <person name="Chaudhuri R.R."/>
            <person name="La Ragione R."/>
            <person name="Hildebrand F."/>
            <person name="Pallen M.J."/>
        </authorList>
    </citation>
    <scope>NUCLEOTIDE SEQUENCE</scope>
    <source>
        <strain evidence="3">21143</strain>
    </source>
</reference>
<dbReference type="Pfam" id="PF19762">
    <property type="entry name" value="DUF6249"/>
    <property type="match status" value="1"/>
</dbReference>
<reference evidence="3" key="1">
    <citation type="submission" date="2020-10" db="EMBL/GenBank/DDBJ databases">
        <authorList>
            <person name="Gilroy R."/>
        </authorList>
    </citation>
    <scope>NUCLEOTIDE SEQUENCE</scope>
    <source>
        <strain evidence="3">21143</strain>
    </source>
</reference>
<dbReference type="Proteomes" id="UP000886722">
    <property type="component" value="Unassembled WGS sequence"/>
</dbReference>
<feature type="transmembrane region" description="Helical" evidence="1">
    <location>
        <begin position="6"/>
        <end position="26"/>
    </location>
</feature>
<comment type="caution">
    <text evidence="3">The sequence shown here is derived from an EMBL/GenBank/DDBJ whole genome shotgun (WGS) entry which is preliminary data.</text>
</comment>
<feature type="transmembrane region" description="Helical" evidence="1">
    <location>
        <begin position="66"/>
        <end position="88"/>
    </location>
</feature>
<feature type="transmembrane region" description="Helical" evidence="1">
    <location>
        <begin position="117"/>
        <end position="137"/>
    </location>
</feature>
<protein>
    <recommendedName>
        <fullName evidence="2">DUF6249 domain-containing protein</fullName>
    </recommendedName>
</protein>
<sequence>MFNFLAPIFVTATICLTIYKLFELFVRRKERNTFIEKLSEIPVQNLSGFSGRLPLPYGVGTSWNFVALRIGLLLLGIGVGLLVGYFIADVNVYTNDVVLARAKHRTYINMVEGSLPIIYGSSVLFFGGLALVVSFLIEQWVVRQKADRNISESTSEE</sequence>
<name>A0A9D1KEA1_9BACT</name>
<keyword evidence="1" id="KW-0472">Membrane</keyword>
<evidence type="ECO:0000313" key="4">
    <source>
        <dbReference type="Proteomes" id="UP000886722"/>
    </source>
</evidence>
<keyword evidence="1" id="KW-1133">Transmembrane helix</keyword>
<accession>A0A9D1KEA1</accession>
<organism evidence="3 4">
    <name type="scientific">Candidatus Caccoplasma intestinavium</name>
    <dbReference type="NCBI Taxonomy" id="2840716"/>
    <lineage>
        <taxon>Bacteria</taxon>
        <taxon>Pseudomonadati</taxon>
        <taxon>Bacteroidota</taxon>
        <taxon>Bacteroidia</taxon>
        <taxon>Bacteroidales</taxon>
        <taxon>Bacteroidaceae</taxon>
        <taxon>Bacteroidaceae incertae sedis</taxon>
        <taxon>Candidatus Caccoplasma</taxon>
    </lineage>
</organism>
<evidence type="ECO:0000256" key="1">
    <source>
        <dbReference type="SAM" id="Phobius"/>
    </source>
</evidence>
<gene>
    <name evidence="3" type="ORF">IAD06_08220</name>
</gene>
<evidence type="ECO:0000259" key="2">
    <source>
        <dbReference type="Pfam" id="PF19762"/>
    </source>
</evidence>
<dbReference type="InterPro" id="IPR046216">
    <property type="entry name" value="DUF6249"/>
</dbReference>
<feature type="domain" description="DUF6249" evidence="2">
    <location>
        <begin position="7"/>
        <end position="139"/>
    </location>
</feature>
<keyword evidence="1" id="KW-0812">Transmembrane</keyword>
<dbReference type="EMBL" id="DVKT01000062">
    <property type="protein sequence ID" value="HIT40001.1"/>
    <property type="molecule type" value="Genomic_DNA"/>
</dbReference>
<proteinExistence type="predicted"/>